<feature type="domain" description="Methyltransferase FkbM" evidence="1">
    <location>
        <begin position="53"/>
        <end position="177"/>
    </location>
</feature>
<reference evidence="2" key="1">
    <citation type="journal article" date="2015" name="Nature">
        <title>Complex archaea that bridge the gap between prokaryotes and eukaryotes.</title>
        <authorList>
            <person name="Spang A."/>
            <person name="Saw J.H."/>
            <person name="Jorgensen S.L."/>
            <person name="Zaremba-Niedzwiedzka K."/>
            <person name="Martijn J."/>
            <person name="Lind A.E."/>
            <person name="van Eijk R."/>
            <person name="Schleper C."/>
            <person name="Guy L."/>
            <person name="Ettema T.J."/>
        </authorList>
    </citation>
    <scope>NUCLEOTIDE SEQUENCE</scope>
</reference>
<dbReference type="NCBIfam" id="TIGR01444">
    <property type="entry name" value="fkbM_fam"/>
    <property type="match status" value="1"/>
</dbReference>
<accession>A0A0F9REN9</accession>
<sequence>MKQIAGVWIPDSDDHFHIYLNRESTWINGKGTYHYDRLLKALQYTKGFDTAVDVGAHVGLWSMHLAERFNQVWAFEPNWDNYECLKKNVPSNVITETFALGAIHGELKLNCIGDNSGKTHVSDAPMTNTVLSRPLDYYDLNIDFLKIDVEGYELLVLRGAAETLMRCKPTVVIEDGPPELAARYGIDSREASKFLKSLGATQQANIRHDYIFSWD</sequence>
<protein>
    <recommendedName>
        <fullName evidence="1">Methyltransferase FkbM domain-containing protein</fullName>
    </recommendedName>
</protein>
<dbReference type="Gene3D" id="3.40.50.150">
    <property type="entry name" value="Vaccinia Virus protein VP39"/>
    <property type="match status" value="1"/>
</dbReference>
<name>A0A0F9REN9_9ZZZZ</name>
<dbReference type="InterPro" id="IPR052514">
    <property type="entry name" value="SAM-dependent_MTase"/>
</dbReference>
<proteinExistence type="predicted"/>
<dbReference type="PANTHER" id="PTHR34203:SF15">
    <property type="entry name" value="SLL1173 PROTEIN"/>
    <property type="match status" value="1"/>
</dbReference>
<organism evidence="2">
    <name type="scientific">marine sediment metagenome</name>
    <dbReference type="NCBI Taxonomy" id="412755"/>
    <lineage>
        <taxon>unclassified sequences</taxon>
        <taxon>metagenomes</taxon>
        <taxon>ecological metagenomes</taxon>
    </lineage>
</organism>
<gene>
    <name evidence="2" type="ORF">LCGC14_0982910</name>
</gene>
<dbReference type="PANTHER" id="PTHR34203">
    <property type="entry name" value="METHYLTRANSFERASE, FKBM FAMILY PROTEIN"/>
    <property type="match status" value="1"/>
</dbReference>
<dbReference type="SUPFAM" id="SSF53335">
    <property type="entry name" value="S-adenosyl-L-methionine-dependent methyltransferases"/>
    <property type="match status" value="1"/>
</dbReference>
<evidence type="ECO:0000259" key="1">
    <source>
        <dbReference type="Pfam" id="PF05050"/>
    </source>
</evidence>
<comment type="caution">
    <text evidence="2">The sequence shown here is derived from an EMBL/GenBank/DDBJ whole genome shotgun (WGS) entry which is preliminary data.</text>
</comment>
<dbReference type="EMBL" id="LAZR01003682">
    <property type="protein sequence ID" value="KKN15738.1"/>
    <property type="molecule type" value="Genomic_DNA"/>
</dbReference>
<evidence type="ECO:0000313" key="2">
    <source>
        <dbReference type="EMBL" id="KKN15738.1"/>
    </source>
</evidence>
<dbReference type="AlphaFoldDB" id="A0A0F9REN9"/>
<dbReference type="InterPro" id="IPR029063">
    <property type="entry name" value="SAM-dependent_MTases_sf"/>
</dbReference>
<dbReference type="Pfam" id="PF05050">
    <property type="entry name" value="Methyltransf_21"/>
    <property type="match status" value="1"/>
</dbReference>
<dbReference type="InterPro" id="IPR006342">
    <property type="entry name" value="FkbM_mtfrase"/>
</dbReference>